<reference evidence="1 2" key="1">
    <citation type="submission" date="2019-12" db="EMBL/GenBank/DDBJ databases">
        <title>Sporaefaciens musculi gen. nov., sp. nov., a novel bacterium isolated from the caecum of an obese mouse.</title>
        <authorList>
            <person name="Rasmussen T.S."/>
            <person name="Streidl T."/>
            <person name="Hitch T.C.A."/>
            <person name="Wortmann E."/>
            <person name="Deptula P."/>
            <person name="Hansen M."/>
            <person name="Nielsen D.S."/>
            <person name="Clavel T."/>
            <person name="Vogensen F.K."/>
        </authorList>
    </citation>
    <scope>NUCLEOTIDE SEQUENCE [LARGE SCALE GENOMIC DNA]</scope>
    <source>
        <strain evidence="1 2">WCA-9-b2</strain>
    </source>
</reference>
<evidence type="ECO:0000313" key="1">
    <source>
        <dbReference type="EMBL" id="MXP75176.1"/>
    </source>
</evidence>
<dbReference type="AlphaFoldDB" id="A0A7X3SIH3"/>
<proteinExistence type="predicted"/>
<organism evidence="1 2">
    <name type="scientific">Sporofaciens musculi</name>
    <dbReference type="NCBI Taxonomy" id="2681861"/>
    <lineage>
        <taxon>Bacteria</taxon>
        <taxon>Bacillati</taxon>
        <taxon>Bacillota</taxon>
        <taxon>Clostridia</taxon>
        <taxon>Lachnospirales</taxon>
        <taxon>Lachnospiraceae</taxon>
        <taxon>Sporofaciens</taxon>
    </lineage>
</organism>
<protein>
    <recommendedName>
        <fullName evidence="3">NlpC/P60 domain-containing protein</fullName>
    </recommendedName>
</protein>
<sequence length="117" mass="13281">MDCSGLITTATGVMRGSVQYKSTVLECYPFSQRESNMRGWAVWMKGHIGVYDGKSDYYAMDGSARNMVHYPLSKNKFTHIIKLCDIIYFPKLPEISQLKFQTSLKLVAVYPDIKLSA</sequence>
<keyword evidence="2" id="KW-1185">Reference proteome</keyword>
<dbReference type="EMBL" id="WUQX01000001">
    <property type="protein sequence ID" value="MXP75176.1"/>
    <property type="molecule type" value="Genomic_DNA"/>
</dbReference>
<gene>
    <name evidence="1" type="ORF">GN277_07195</name>
</gene>
<name>A0A7X3SIH3_9FIRM</name>
<evidence type="ECO:0008006" key="3">
    <source>
        <dbReference type="Google" id="ProtNLM"/>
    </source>
</evidence>
<evidence type="ECO:0000313" key="2">
    <source>
        <dbReference type="Proteomes" id="UP000460412"/>
    </source>
</evidence>
<dbReference type="Proteomes" id="UP000460412">
    <property type="component" value="Unassembled WGS sequence"/>
</dbReference>
<dbReference type="RefSeq" id="WP_159750482.1">
    <property type="nucleotide sequence ID" value="NZ_WUQX01000001.1"/>
</dbReference>
<accession>A0A7X3SIH3</accession>
<comment type="caution">
    <text evidence="1">The sequence shown here is derived from an EMBL/GenBank/DDBJ whole genome shotgun (WGS) entry which is preliminary data.</text>
</comment>